<evidence type="ECO:0000313" key="2">
    <source>
        <dbReference type="Proteomes" id="UP000324143"/>
    </source>
</evidence>
<gene>
    <name evidence="1" type="ORF">FXF47_07620</name>
</gene>
<organism evidence="1 2">
    <name type="scientific">Candidatus Mcinerneyibacterium aminivorans</name>
    <dbReference type="NCBI Taxonomy" id="2703815"/>
    <lineage>
        <taxon>Bacteria</taxon>
        <taxon>Candidatus Macinerneyibacteriota</taxon>
        <taxon>Candidatus Mcinerneyibacteria</taxon>
        <taxon>Candidatus Mcinerneyibacteriales</taxon>
        <taxon>Candidatus Mcinerneyibacteriaceae</taxon>
        <taxon>Candidatus Mcinerneyibacterium</taxon>
    </lineage>
</organism>
<accession>A0A5D0MAN9</accession>
<name>A0A5D0MAN9_9BACT</name>
<dbReference type="InterPro" id="IPR005361">
    <property type="entry name" value="UPF0158"/>
</dbReference>
<sequence>MSDKIKIKKMDLIAGLKDNKYEIKHVLFLNTGEVIVYAPGYGEKEFNKEVEEKIENNETIEIDGISSKEAYKIRESFVEEEVQDDNVKKALSIVLNGKKPFSNFKRALKKWPELRQKWFDYENKRFEEKAREWLDLKDIEAELI</sequence>
<reference evidence="1" key="1">
    <citation type="submission" date="2019-08" db="EMBL/GenBank/DDBJ databases">
        <title>Genomic characterization of a novel candidate phylum (ARYD3) from a high temperature, high salinity tertiary oil reservoir in north central Oklahoma, USA.</title>
        <authorList>
            <person name="Youssef N.H."/>
            <person name="Yadav A."/>
            <person name="Elshahed M.S."/>
        </authorList>
    </citation>
    <scope>NUCLEOTIDE SEQUENCE [LARGE SCALE GENOMIC DNA]</scope>
    <source>
        <strain evidence="1">ARYD3</strain>
    </source>
</reference>
<dbReference type="EMBL" id="VSIX01000083">
    <property type="protein sequence ID" value="TYB30757.1"/>
    <property type="molecule type" value="Genomic_DNA"/>
</dbReference>
<dbReference type="Pfam" id="PF03682">
    <property type="entry name" value="UPF0158"/>
    <property type="match status" value="1"/>
</dbReference>
<dbReference type="Proteomes" id="UP000324143">
    <property type="component" value="Unassembled WGS sequence"/>
</dbReference>
<dbReference type="AlphaFoldDB" id="A0A5D0MAN9"/>
<proteinExistence type="predicted"/>
<keyword evidence="2" id="KW-1185">Reference proteome</keyword>
<comment type="caution">
    <text evidence="1">The sequence shown here is derived from an EMBL/GenBank/DDBJ whole genome shotgun (WGS) entry which is preliminary data.</text>
</comment>
<protein>
    <submittedName>
        <fullName evidence="1">Uncharacterized protein</fullName>
    </submittedName>
</protein>
<evidence type="ECO:0000313" key="1">
    <source>
        <dbReference type="EMBL" id="TYB30757.1"/>
    </source>
</evidence>